<comment type="subcellular location">
    <subcellularLocation>
        <location evidence="1">Cell membrane</location>
        <topology evidence="1">Multi-pass membrane protein</topology>
    </subcellularLocation>
</comment>
<dbReference type="InterPro" id="IPR003838">
    <property type="entry name" value="ABC3_permease_C"/>
</dbReference>
<feature type="domain" description="ABC3 transporter permease C-terminal" evidence="7">
    <location>
        <begin position="704"/>
        <end position="810"/>
    </location>
</feature>
<keyword evidence="3 6" id="KW-0812">Transmembrane</keyword>
<feature type="transmembrane region" description="Helical" evidence="6">
    <location>
        <begin position="252"/>
        <end position="272"/>
    </location>
</feature>
<dbReference type="AlphaFoldDB" id="T1CXR0"/>
<dbReference type="PANTHER" id="PTHR30287">
    <property type="entry name" value="MEMBRANE COMPONENT OF PREDICTED ABC SUPERFAMILY METABOLITE UPTAKE TRANSPORTER"/>
    <property type="match status" value="1"/>
</dbReference>
<name>T1CXR0_9ZZZZ</name>
<feature type="transmembrane region" description="Helical" evidence="6">
    <location>
        <begin position="461"/>
        <end position="481"/>
    </location>
</feature>
<gene>
    <name evidence="8" type="ORF">B1B_02396</name>
</gene>
<organism evidence="8">
    <name type="scientific">mine drainage metagenome</name>
    <dbReference type="NCBI Taxonomy" id="410659"/>
    <lineage>
        <taxon>unclassified sequences</taxon>
        <taxon>metagenomes</taxon>
        <taxon>ecological metagenomes</taxon>
    </lineage>
</organism>
<evidence type="ECO:0000256" key="5">
    <source>
        <dbReference type="ARBA" id="ARBA00023136"/>
    </source>
</evidence>
<feature type="transmembrane region" description="Helical" evidence="6">
    <location>
        <begin position="701"/>
        <end position="724"/>
    </location>
</feature>
<feature type="transmembrane region" description="Helical" evidence="6">
    <location>
        <begin position="346"/>
        <end position="369"/>
    </location>
</feature>
<keyword evidence="2" id="KW-1003">Cell membrane</keyword>
<keyword evidence="5 6" id="KW-0472">Membrane</keyword>
<feature type="transmembrane region" description="Helical" evidence="6">
    <location>
        <begin position="16"/>
        <end position="35"/>
    </location>
</feature>
<feature type="transmembrane region" description="Helical" evidence="6">
    <location>
        <begin position="415"/>
        <end position="440"/>
    </location>
</feature>
<proteinExistence type="predicted"/>
<keyword evidence="4 6" id="KW-1133">Transmembrane helix</keyword>
<dbReference type="EMBL" id="AUZY01001417">
    <property type="protein sequence ID" value="EQD74920.1"/>
    <property type="molecule type" value="Genomic_DNA"/>
</dbReference>
<evidence type="ECO:0000256" key="6">
    <source>
        <dbReference type="SAM" id="Phobius"/>
    </source>
</evidence>
<evidence type="ECO:0000256" key="2">
    <source>
        <dbReference type="ARBA" id="ARBA00022475"/>
    </source>
</evidence>
<evidence type="ECO:0000256" key="3">
    <source>
        <dbReference type="ARBA" id="ARBA00022692"/>
    </source>
</evidence>
<dbReference type="InterPro" id="IPR038766">
    <property type="entry name" value="Membrane_comp_ABC_pdt"/>
</dbReference>
<dbReference type="Pfam" id="PF02687">
    <property type="entry name" value="FtsX"/>
    <property type="match status" value="2"/>
</dbReference>
<dbReference type="GO" id="GO:0005886">
    <property type="term" value="C:plasma membrane"/>
    <property type="evidence" value="ECO:0007669"/>
    <property type="project" value="UniProtKB-SubCell"/>
</dbReference>
<dbReference type="PANTHER" id="PTHR30287:SF1">
    <property type="entry name" value="INNER MEMBRANE PROTEIN"/>
    <property type="match status" value="1"/>
</dbReference>
<sequence>MSPDSLIKRALRARHVPFLVAMVLATIALTTVSLLEGRLHRSLTRHAAATLGADLVLTRTAPFPPRFLAAIRTPGTTETRLVRFPTVVVSGRKTHLVELNAAGIHYPLLGQVYLQRHRGGASQTLTRGPQPGKAWVTPELLAALGARVGGRLEVGYATLVISGLLARAPAVTTSFALFAPPILISQQTLAATRLVGTESRIEYEMLVRGSPGAIRIFRARVDHHDRGLAIDMLTPRKQADRIQAALSRTERYLDLAISGTLFLAFLTLLLSARDAARLERSEVALLRVFGMKRGALLRRLMLERVIQVSVGTILGGTLGFGCYLLVLNQVAPALETAGRGFSLIPLFTTTLVATAFLSFTSALPAWLWLLRVPPAEALRAEPHREGWGAGQAAASATVLILAYGSWYALGGGGSLHYLTISFAMILIVSGLAFLSLRLIGRYFSRIHAELGWVLSSLNRRPAFVALSLASLTLIIFVLVFLETARTSLFAGYGQMFGPATPNWFVIGIEPGERARLKQQLLRQQVKVRPFAPLYVARLIALDGHRLRARDTHNPGRRFWIRHDQSLSASAKLPAGDRIVAGRYWPVGTHGHDASLVRSFAHTMDVHLGDRLEYRVAGTRLTVRVTSLRTVRWDHMTPNFFVLLSPAAVRGLPHSYLTSIWAPKSTRTFLARLPSRFPGVTVIDIHLLIRELRHFLTRAAQAISILMLSTLAAALLLAYLVVALTREERAHEIILFRTLGVRITKIMTWLAIEYGLLGFVSGVLGVLAAGVVGWLDARTLLEVRFQPDWSVLLITPWVAAAATLGLGFLAMAPTLSASRTRFWRARQLPL</sequence>
<feature type="transmembrane region" description="Helical" evidence="6">
    <location>
        <begin position="389"/>
        <end position="409"/>
    </location>
</feature>
<evidence type="ECO:0000256" key="4">
    <source>
        <dbReference type="ARBA" id="ARBA00022989"/>
    </source>
</evidence>
<feature type="non-terminal residue" evidence="8">
    <location>
        <position position="829"/>
    </location>
</feature>
<feature type="transmembrane region" description="Helical" evidence="6">
    <location>
        <begin position="305"/>
        <end position="326"/>
    </location>
</feature>
<evidence type="ECO:0000313" key="8">
    <source>
        <dbReference type="EMBL" id="EQD74920.1"/>
    </source>
</evidence>
<evidence type="ECO:0000259" key="7">
    <source>
        <dbReference type="Pfam" id="PF02687"/>
    </source>
</evidence>
<accession>T1CXR0</accession>
<reference evidence="8" key="1">
    <citation type="submission" date="2013-08" db="EMBL/GenBank/DDBJ databases">
        <authorList>
            <person name="Mendez C."/>
            <person name="Richter M."/>
            <person name="Ferrer M."/>
            <person name="Sanchez J."/>
        </authorList>
    </citation>
    <scope>NUCLEOTIDE SEQUENCE</scope>
</reference>
<feature type="domain" description="ABC3 transporter permease C-terminal" evidence="7">
    <location>
        <begin position="258"/>
        <end position="366"/>
    </location>
</feature>
<protein>
    <submittedName>
        <fullName evidence="8">ABC-type transport system, permease component</fullName>
    </submittedName>
</protein>
<comment type="caution">
    <text evidence="8">The sequence shown here is derived from an EMBL/GenBank/DDBJ whole genome shotgun (WGS) entry which is preliminary data.</text>
</comment>
<feature type="transmembrane region" description="Helical" evidence="6">
    <location>
        <begin position="745"/>
        <end position="773"/>
    </location>
</feature>
<feature type="transmembrane region" description="Helical" evidence="6">
    <location>
        <begin position="793"/>
        <end position="816"/>
    </location>
</feature>
<evidence type="ECO:0000256" key="1">
    <source>
        <dbReference type="ARBA" id="ARBA00004651"/>
    </source>
</evidence>
<reference evidence="8" key="2">
    <citation type="journal article" date="2014" name="ISME J.">
        <title>Microbial stratification in low pH oxic and suboxic macroscopic growths along an acid mine drainage.</title>
        <authorList>
            <person name="Mendez-Garcia C."/>
            <person name="Mesa V."/>
            <person name="Sprenger R.R."/>
            <person name="Richter M."/>
            <person name="Diez M.S."/>
            <person name="Solano J."/>
            <person name="Bargiela R."/>
            <person name="Golyshina O.V."/>
            <person name="Manteca A."/>
            <person name="Ramos J.L."/>
            <person name="Gallego J.R."/>
            <person name="Llorente I."/>
            <person name="Martins Dos Santos V.A."/>
            <person name="Jensen O.N."/>
            <person name="Pelaez A.I."/>
            <person name="Sanchez J."/>
            <person name="Ferrer M."/>
        </authorList>
    </citation>
    <scope>NUCLEOTIDE SEQUENCE</scope>
</reference>